<dbReference type="Proteomes" id="UP000580250">
    <property type="component" value="Unassembled WGS sequence"/>
</dbReference>
<feature type="transmembrane region" description="Helical" evidence="1">
    <location>
        <begin position="98"/>
        <end position="123"/>
    </location>
</feature>
<reference evidence="2 3" key="1">
    <citation type="submission" date="2020-08" db="EMBL/GenBank/DDBJ databases">
        <authorList>
            <person name="Koutsovoulos G."/>
            <person name="Danchin GJ E."/>
        </authorList>
    </citation>
    <scope>NUCLEOTIDE SEQUENCE [LARGE SCALE GENOMIC DNA]</scope>
</reference>
<dbReference type="AlphaFoldDB" id="A0A6V7W7L9"/>
<feature type="transmembrane region" description="Helical" evidence="1">
    <location>
        <begin position="55"/>
        <end position="78"/>
    </location>
</feature>
<sequence>MDINPAEDAAYSCVIIMFICLIINIATLCFYKTRVQSQTTIIPSNGLQKAIEKRLILYAFWTFVGQLLISISTTLIYISVMIAVTGVTLLSYDENQNFYLAVVNQNFLVSDISTIVLPSWLLLWANGETRKNLFGKIIAAKNLFKNGNTIQTNSMYG</sequence>
<keyword evidence="1" id="KW-0472">Membrane</keyword>
<comment type="caution">
    <text evidence="2">The sequence shown here is derived from an EMBL/GenBank/DDBJ whole genome shotgun (WGS) entry which is preliminary data.</text>
</comment>
<keyword evidence="1" id="KW-0812">Transmembrane</keyword>
<dbReference type="EMBL" id="CAJEWN010000452">
    <property type="protein sequence ID" value="CAD2183020.1"/>
    <property type="molecule type" value="Genomic_DNA"/>
</dbReference>
<evidence type="ECO:0000313" key="2">
    <source>
        <dbReference type="EMBL" id="CAD2183020.1"/>
    </source>
</evidence>
<evidence type="ECO:0000256" key="1">
    <source>
        <dbReference type="SAM" id="Phobius"/>
    </source>
</evidence>
<protein>
    <submittedName>
        <fullName evidence="2">Uncharacterized protein</fullName>
    </submittedName>
</protein>
<accession>A0A6V7W7L9</accession>
<name>A0A6V7W7L9_MELEN</name>
<evidence type="ECO:0000313" key="3">
    <source>
        <dbReference type="Proteomes" id="UP000580250"/>
    </source>
</evidence>
<dbReference type="OrthoDB" id="5864862at2759"/>
<feature type="transmembrane region" description="Helical" evidence="1">
    <location>
        <begin position="14"/>
        <end position="34"/>
    </location>
</feature>
<gene>
    <name evidence="2" type="ORF">MENT_LOCUS35281</name>
</gene>
<keyword evidence="1" id="KW-1133">Transmembrane helix</keyword>
<proteinExistence type="predicted"/>
<organism evidence="2 3">
    <name type="scientific">Meloidogyne enterolobii</name>
    <name type="common">Root-knot nematode worm</name>
    <name type="synonym">Meloidogyne mayaguensis</name>
    <dbReference type="NCBI Taxonomy" id="390850"/>
    <lineage>
        <taxon>Eukaryota</taxon>
        <taxon>Metazoa</taxon>
        <taxon>Ecdysozoa</taxon>
        <taxon>Nematoda</taxon>
        <taxon>Chromadorea</taxon>
        <taxon>Rhabditida</taxon>
        <taxon>Tylenchina</taxon>
        <taxon>Tylenchomorpha</taxon>
        <taxon>Tylenchoidea</taxon>
        <taxon>Meloidogynidae</taxon>
        <taxon>Meloidogyninae</taxon>
        <taxon>Meloidogyne</taxon>
    </lineage>
</organism>